<dbReference type="PANTHER" id="PTHR11405:SF53">
    <property type="entry name" value="CARBAMOYL-PHOSPHATE SYNTHASE [AMMONIA], MITOCHONDRIAL"/>
    <property type="match status" value="1"/>
</dbReference>
<dbReference type="InterPro" id="IPR005479">
    <property type="entry name" value="CPAse_ATP-bd"/>
</dbReference>
<feature type="binding site" evidence="17">
    <location>
        <position position="208"/>
    </location>
    <ligand>
        <name>ATP</name>
        <dbReference type="ChEBI" id="CHEBI:30616"/>
        <label>1</label>
    </ligand>
</feature>
<gene>
    <name evidence="16 21" type="primary">dapF</name>
    <name evidence="17" type="synonym">carB</name>
    <name evidence="22" type="ORF">CH238_11345</name>
    <name evidence="21" type="ORF">CLOLEP_02638</name>
</gene>
<feature type="binding site" evidence="17">
    <location>
        <position position="830"/>
    </location>
    <ligand>
        <name>ATP</name>
        <dbReference type="ChEBI" id="CHEBI:30616"/>
        <label>2</label>
    </ligand>
</feature>
<feature type="site" description="Could be important to modulate the pK values of the two catalytic cysteine residues" evidence="16">
    <location>
        <position position="1240"/>
    </location>
</feature>
<dbReference type="UniPathway" id="UPA00068">
    <property type="reaction ID" value="UER00171"/>
</dbReference>
<feature type="binding site" evidence="17">
    <location>
        <position position="830"/>
    </location>
    <ligand>
        <name>Mn(2+)</name>
        <dbReference type="ChEBI" id="CHEBI:29035"/>
        <label>4</label>
    </ligand>
</feature>
<comment type="domain">
    <text evidence="17">The large subunit is composed of 2 ATP-grasp domains that are involved in binding the 2 ATP molecules needed for carbamoyl phosphate synthesis. The N-terminal ATP-grasp domain (referred to as the carboxyphosphate synthetic component) catalyzes the ATP-dependent phosphorylation of hydrogencarbonate to carboxyphosphate and the subsequent nucleophilic attack by ammonia to form a carbamate intermediate. The C-terminal ATP-grasp domain (referred to as the carbamoyl phosphate synthetic component) then catalyzes the phosphorylation of carbamate with the second ATP to form the end product carbamoyl phosphate. The reactive and unstable enzyme intermediates are sequentially channeled from one active site to the next through the interior of the protein over a distance of at least 96 A.</text>
</comment>
<dbReference type="InterPro" id="IPR011761">
    <property type="entry name" value="ATP-grasp"/>
</dbReference>
<dbReference type="Gene3D" id="3.30.1490.20">
    <property type="entry name" value="ATP-grasp fold, A domain"/>
    <property type="match status" value="1"/>
</dbReference>
<dbReference type="GO" id="GO:0006541">
    <property type="term" value="P:glutamine metabolic process"/>
    <property type="evidence" value="ECO:0007669"/>
    <property type="project" value="TreeGrafter"/>
</dbReference>
<dbReference type="Pfam" id="PF25596">
    <property type="entry name" value="CPSase_L_D1"/>
    <property type="match status" value="2"/>
</dbReference>
<reference evidence="21 23" key="1">
    <citation type="submission" date="2007-08" db="EMBL/GenBank/DDBJ databases">
        <title>Draft genome sequence of Clostridium leptum (DSM 753).</title>
        <authorList>
            <person name="Sudarsanam P."/>
            <person name="Ley R."/>
            <person name="Guruge J."/>
            <person name="Turnbaugh P.J."/>
            <person name="Mahowald M."/>
            <person name="Liep D."/>
            <person name="Gordon J."/>
        </authorList>
    </citation>
    <scope>NUCLEOTIDE SEQUENCE [LARGE SCALE GENOMIC DNA]</scope>
    <source>
        <strain evidence="21 23">DSM 753</strain>
    </source>
</reference>
<feature type="region of interest" description="Carboxyphosphate synthetic domain" evidence="17">
    <location>
        <begin position="1"/>
        <end position="401"/>
    </location>
</feature>
<organism evidence="21 23">
    <name type="scientific">[Clostridium] leptum DSM 753</name>
    <dbReference type="NCBI Taxonomy" id="428125"/>
    <lineage>
        <taxon>Bacteria</taxon>
        <taxon>Bacillati</taxon>
        <taxon>Bacillota</taxon>
        <taxon>Clostridia</taxon>
        <taxon>Eubacteriales</taxon>
        <taxon>Oscillospiraceae</taxon>
        <taxon>Oscillospiraceae incertae sedis</taxon>
    </lineage>
</organism>
<dbReference type="GO" id="GO:0005524">
    <property type="term" value="F:ATP binding"/>
    <property type="evidence" value="ECO:0007669"/>
    <property type="project" value="UniProtKB-UniRule"/>
</dbReference>
<dbReference type="PROSITE" id="PS00866">
    <property type="entry name" value="CPSASE_1"/>
    <property type="match status" value="1"/>
</dbReference>
<evidence type="ECO:0000259" key="20">
    <source>
        <dbReference type="PROSITE" id="PS51855"/>
    </source>
</evidence>
<keyword evidence="10 17" id="KW-0067">ATP-binding</keyword>
<dbReference type="Gene3D" id="3.30.470.20">
    <property type="entry name" value="ATP-grasp fold, B domain"/>
    <property type="match status" value="2"/>
</dbReference>
<feature type="binding site" evidence="17">
    <location>
        <position position="778"/>
    </location>
    <ligand>
        <name>ATP</name>
        <dbReference type="ChEBI" id="CHEBI:30616"/>
        <label>2</label>
    </ligand>
</feature>
<dbReference type="Gene3D" id="3.40.50.1380">
    <property type="entry name" value="Methylglyoxal synthase-like domain"/>
    <property type="match status" value="1"/>
</dbReference>
<keyword evidence="16" id="KW-0457">Lysine biosynthesis</keyword>
<dbReference type="PROSITE" id="PS00867">
    <property type="entry name" value="CPSASE_2"/>
    <property type="match status" value="2"/>
</dbReference>
<feature type="binding site" evidence="17">
    <location>
        <position position="298"/>
    </location>
    <ligand>
        <name>ATP</name>
        <dbReference type="ChEBI" id="CHEBI:30616"/>
        <label>1</label>
    </ligand>
</feature>
<evidence type="ECO:0000313" key="24">
    <source>
        <dbReference type="Proteomes" id="UP000220611"/>
    </source>
</evidence>
<comment type="function">
    <text evidence="17">Large subunit of the glutamine-dependent carbamoyl phosphate synthetase (CPSase). CPSase catalyzes the formation of carbamoyl phosphate from the ammonia moiety of glutamine, carbonate, and phosphate donated by ATP, constituting the first step of 2 biosynthetic pathways, one leading to arginine and/or urea and the other to pyrimidine nucleotides. The large subunit (synthetase) binds the substrates ammonia (free or transferred from glutamine from the small subunit), hydrogencarbonate and ATP and carries out an ATP-coupled ligase reaction, activating hydrogencarbonate by forming carboxy phosphate which reacts with ammonia to form carbamoyl phosphate.</text>
</comment>
<feature type="binding site" evidence="17">
    <location>
        <position position="284"/>
    </location>
    <ligand>
        <name>ATP</name>
        <dbReference type="ChEBI" id="CHEBI:30616"/>
        <label>1</label>
    </ligand>
</feature>
<feature type="active site" evidence="18">
    <location>
        <position position="1141"/>
    </location>
</feature>
<dbReference type="InterPro" id="IPR018510">
    <property type="entry name" value="DAP_epimerase_AS"/>
</dbReference>
<feature type="binding site" evidence="17">
    <location>
        <position position="129"/>
    </location>
    <ligand>
        <name>ATP</name>
        <dbReference type="ChEBI" id="CHEBI:30616"/>
        <label>1</label>
    </ligand>
</feature>
<feature type="binding site" evidence="16">
    <location>
        <position position="1271"/>
    </location>
    <ligand>
        <name>substrate</name>
    </ligand>
</feature>
<dbReference type="GO" id="GO:0004087">
    <property type="term" value="F:carbamoyl-phosphate synthase (ammonia) activity"/>
    <property type="evidence" value="ECO:0007669"/>
    <property type="project" value="UniProtKB-EC"/>
</dbReference>
<comment type="cofactor">
    <cofactor evidence="1">
        <name>Mn(2+)</name>
        <dbReference type="ChEBI" id="CHEBI:29035"/>
    </cofactor>
</comment>
<dbReference type="HAMAP" id="MF_00197">
    <property type="entry name" value="DAP_epimerase"/>
    <property type="match status" value="1"/>
</dbReference>
<evidence type="ECO:0000259" key="19">
    <source>
        <dbReference type="PROSITE" id="PS50975"/>
    </source>
</evidence>
<dbReference type="OrthoDB" id="9804197at2"/>
<evidence type="ECO:0000313" key="22">
    <source>
        <dbReference type="EMBL" id="PEQ23968.1"/>
    </source>
</evidence>
<dbReference type="NCBIfam" id="TIGR00652">
    <property type="entry name" value="DapF"/>
    <property type="match status" value="1"/>
</dbReference>
<keyword evidence="5 17" id="KW-0436">Ligase</keyword>
<keyword evidence="7" id="KW-0479">Metal-binding</keyword>
<feature type="binding site" evidence="17">
    <location>
        <position position="832"/>
    </location>
    <ligand>
        <name>Mg(2+)</name>
        <dbReference type="ChEBI" id="CHEBI:18420"/>
        <label>4</label>
    </ligand>
</feature>
<dbReference type="EC" id="6.3.5.5" evidence="17"/>
<dbReference type="InterPro" id="IPR005483">
    <property type="entry name" value="CPSase_dom"/>
</dbReference>
<dbReference type="GO" id="GO:0005737">
    <property type="term" value="C:cytoplasm"/>
    <property type="evidence" value="ECO:0007669"/>
    <property type="project" value="UniProtKB-SubCell"/>
</dbReference>
<dbReference type="InterPro" id="IPR005480">
    <property type="entry name" value="CPSase_lsu_oligo"/>
</dbReference>
<feature type="binding site" evidence="17">
    <location>
        <position position="300"/>
    </location>
    <ligand>
        <name>Mg(2+)</name>
        <dbReference type="ChEBI" id="CHEBI:18420"/>
        <label>2</label>
    </ligand>
</feature>
<dbReference type="InterPro" id="IPR013815">
    <property type="entry name" value="ATP_grasp_subdomain_1"/>
</dbReference>
<comment type="similarity">
    <text evidence="16">Belongs to the diaminopimelate epimerase family.</text>
</comment>
<evidence type="ECO:0000256" key="12">
    <source>
        <dbReference type="ARBA" id="ARBA00022975"/>
    </source>
</evidence>
<feature type="domain" description="ATP-grasp" evidence="19">
    <location>
        <begin position="133"/>
        <end position="327"/>
    </location>
</feature>
<dbReference type="GO" id="GO:0044205">
    <property type="term" value="P:'de novo' UMP biosynthetic process"/>
    <property type="evidence" value="ECO:0007669"/>
    <property type="project" value="UniProtKB-UniRule"/>
</dbReference>
<dbReference type="InterPro" id="IPR006275">
    <property type="entry name" value="CPSase_lsu"/>
</dbReference>
<dbReference type="InterPro" id="IPR036897">
    <property type="entry name" value="CarbamoylP_synth_lsu_oligo_sf"/>
</dbReference>
<feature type="site" description="Could be important to modulate the pK values of the two catalytic cysteine residues" evidence="16">
    <location>
        <position position="1289"/>
    </location>
</feature>
<evidence type="ECO:0000256" key="13">
    <source>
        <dbReference type="ARBA" id="ARBA00023211"/>
    </source>
</evidence>
<feature type="binding site" evidence="16">
    <location>
        <position position="1081"/>
    </location>
    <ligand>
        <name>substrate</name>
    </ligand>
</feature>
<comment type="catalytic activity">
    <reaction evidence="15 17">
        <text>hydrogencarbonate + L-glutamine + 2 ATP + H2O = carbamoyl phosphate + L-glutamate + 2 ADP + phosphate + 2 H(+)</text>
        <dbReference type="Rhea" id="RHEA:18633"/>
        <dbReference type="ChEBI" id="CHEBI:15377"/>
        <dbReference type="ChEBI" id="CHEBI:15378"/>
        <dbReference type="ChEBI" id="CHEBI:17544"/>
        <dbReference type="ChEBI" id="CHEBI:29985"/>
        <dbReference type="ChEBI" id="CHEBI:30616"/>
        <dbReference type="ChEBI" id="CHEBI:43474"/>
        <dbReference type="ChEBI" id="CHEBI:58228"/>
        <dbReference type="ChEBI" id="CHEBI:58359"/>
        <dbReference type="ChEBI" id="CHEBI:456216"/>
        <dbReference type="EC" id="6.3.5.5"/>
    </reaction>
</comment>
<feature type="domain" description="ATP-grasp" evidence="19">
    <location>
        <begin position="669"/>
        <end position="859"/>
    </location>
</feature>
<keyword evidence="24" id="KW-1185">Reference proteome</keyword>
<feature type="binding site" evidence="17">
    <location>
        <position position="830"/>
    </location>
    <ligand>
        <name>Mg(2+)</name>
        <dbReference type="ChEBI" id="CHEBI:18420"/>
        <label>3</label>
    </ligand>
</feature>
<feature type="binding site" evidence="17">
    <location>
        <position position="832"/>
    </location>
    <ligand>
        <name>Mn(2+)</name>
        <dbReference type="ChEBI" id="CHEBI:29035"/>
        <label>4</label>
    </ligand>
</feature>
<dbReference type="GO" id="GO:0046872">
    <property type="term" value="F:metal ion binding"/>
    <property type="evidence" value="ECO:0007669"/>
    <property type="project" value="UniProtKB-KW"/>
</dbReference>
<dbReference type="PROSITE" id="PS50975">
    <property type="entry name" value="ATP_GRASP"/>
    <property type="match status" value="2"/>
</dbReference>
<keyword evidence="12 17" id="KW-0665">Pyrimidine biosynthesis</keyword>
<dbReference type="eggNOG" id="COG0458">
    <property type="taxonomic scope" value="Bacteria"/>
</dbReference>
<evidence type="ECO:0000256" key="5">
    <source>
        <dbReference type="ARBA" id="ARBA00022598"/>
    </source>
</evidence>
<feature type="binding site" evidence="17">
    <location>
        <position position="215"/>
    </location>
    <ligand>
        <name>ATP</name>
        <dbReference type="ChEBI" id="CHEBI:30616"/>
        <label>1</label>
    </ligand>
</feature>
<dbReference type="NCBIfam" id="TIGR01369">
    <property type="entry name" value="CPSaseII_lrg"/>
    <property type="match status" value="1"/>
</dbReference>
<keyword evidence="8 17" id="KW-0677">Repeat</keyword>
<dbReference type="FunFam" id="3.40.50.20:FF:000001">
    <property type="entry name" value="Carbamoyl-phosphate synthase large chain"/>
    <property type="match status" value="1"/>
</dbReference>
<feature type="binding site" evidence="17">
    <location>
        <position position="243"/>
    </location>
    <ligand>
        <name>ATP</name>
        <dbReference type="ChEBI" id="CHEBI:30616"/>
        <label>1</label>
    </ligand>
</feature>
<dbReference type="FunFam" id="1.10.1030.10:FF:000002">
    <property type="entry name" value="Carbamoyl-phosphate synthase large chain"/>
    <property type="match status" value="1"/>
</dbReference>
<dbReference type="EMBL" id="ABCB02000019">
    <property type="protein sequence ID" value="EDO61026.1"/>
    <property type="molecule type" value="Genomic_DNA"/>
</dbReference>
<comment type="pathway">
    <text evidence="16">Amino-acid biosynthesis; L-lysine biosynthesis via DAP pathway; DL-2,6-diaminopimelate from LL-2,6-diaminopimelate: step 1/1.</text>
</comment>
<dbReference type="FunFam" id="3.40.50.20:FF:000002">
    <property type="entry name" value="Carbamoyl-phosphate synthase large chain"/>
    <property type="match status" value="1"/>
</dbReference>
<dbReference type="PRINTS" id="PR00098">
    <property type="entry name" value="CPSASE"/>
</dbReference>
<dbReference type="CDD" id="cd01424">
    <property type="entry name" value="MGS_CPS_II"/>
    <property type="match status" value="1"/>
</dbReference>
<feature type="binding site" evidence="16">
    <location>
        <begin position="1299"/>
        <end position="1300"/>
    </location>
    <ligand>
        <name>substrate</name>
    </ligand>
</feature>
<comment type="pathway">
    <text evidence="2 17">Amino-acid biosynthesis; L-arginine biosynthesis; carbamoyl phosphate from bicarbonate: step 1/1.</text>
</comment>
<feature type="binding site" evidence="17">
    <location>
        <position position="298"/>
    </location>
    <ligand>
        <name>Mn(2+)</name>
        <dbReference type="ChEBI" id="CHEBI:29035"/>
        <label>2</label>
    </ligand>
</feature>
<dbReference type="EC" id="5.1.1.7" evidence="16"/>
<feature type="binding site" evidence="17">
    <location>
        <position position="750"/>
    </location>
    <ligand>
        <name>ATP</name>
        <dbReference type="ChEBI" id="CHEBI:30616"/>
        <label>2</label>
    </ligand>
</feature>
<feature type="domain" description="MGS-like" evidence="20">
    <location>
        <begin position="928"/>
        <end position="1068"/>
    </location>
</feature>
<keyword evidence="16" id="KW-0963">Cytoplasm</keyword>
<dbReference type="FunFam" id="3.30.470.20:FF:000026">
    <property type="entry name" value="Carbamoyl-phosphate synthase large chain"/>
    <property type="match status" value="1"/>
</dbReference>
<evidence type="ECO:0000256" key="17">
    <source>
        <dbReference type="HAMAP-Rule" id="MF_01210"/>
    </source>
</evidence>
<dbReference type="GO" id="GO:0008837">
    <property type="term" value="F:diaminopimelate epimerase activity"/>
    <property type="evidence" value="ECO:0007669"/>
    <property type="project" value="UniProtKB-UniRule"/>
</dbReference>
<dbReference type="HOGENOM" id="CLU_000513_1_2_9"/>
<feature type="binding site" evidence="16">
    <location>
        <begin position="1142"/>
        <end position="1143"/>
    </location>
    <ligand>
        <name>substrate</name>
    </ligand>
</feature>
<feature type="binding site" evidence="17">
    <location>
        <position position="176"/>
    </location>
    <ligand>
        <name>ATP</name>
        <dbReference type="ChEBI" id="CHEBI:30616"/>
        <label>1</label>
    </ligand>
</feature>
<keyword evidence="16 21" id="KW-0413">Isomerase</keyword>
<feature type="binding site" evidence="17">
    <location>
        <position position="298"/>
    </location>
    <ligand>
        <name>Mn(2+)</name>
        <dbReference type="ChEBI" id="CHEBI:29035"/>
        <label>1</label>
    </ligand>
</feature>
<dbReference type="SUPFAM" id="SSF52440">
    <property type="entry name" value="PreATP-grasp domain"/>
    <property type="match status" value="2"/>
</dbReference>
<evidence type="ECO:0000256" key="4">
    <source>
        <dbReference type="ARBA" id="ARBA00022571"/>
    </source>
</evidence>
<dbReference type="EMBL" id="NOXF01000009">
    <property type="protein sequence ID" value="PEQ23968.1"/>
    <property type="molecule type" value="Genomic_DNA"/>
</dbReference>
<feature type="binding site" evidence="17">
    <location>
        <position position="298"/>
    </location>
    <ligand>
        <name>Mg(2+)</name>
        <dbReference type="ChEBI" id="CHEBI:18420"/>
        <label>1</label>
    </ligand>
</feature>
<dbReference type="Pfam" id="PF01678">
    <property type="entry name" value="DAP_epimerase"/>
    <property type="match status" value="2"/>
</dbReference>
<dbReference type="Gene3D" id="3.40.50.20">
    <property type="match status" value="2"/>
</dbReference>
<feature type="binding site" evidence="17">
    <location>
        <position position="818"/>
    </location>
    <ligand>
        <name>Mn(2+)</name>
        <dbReference type="ChEBI" id="CHEBI:29035"/>
        <label>3</label>
    </ligand>
</feature>
<comment type="subcellular location">
    <subcellularLocation>
        <location evidence="16">Cytoplasm</location>
    </subcellularLocation>
</comment>
<dbReference type="FunFam" id="3.30.470.20:FF:000001">
    <property type="entry name" value="Carbamoyl-phosphate synthase large chain"/>
    <property type="match status" value="1"/>
</dbReference>
<dbReference type="SMART" id="SM00851">
    <property type="entry name" value="MGS"/>
    <property type="match status" value="1"/>
</dbReference>
<feature type="binding site" evidence="17">
    <location>
        <position position="830"/>
    </location>
    <ligand>
        <name>Mg(2+)</name>
        <dbReference type="ChEBI" id="CHEBI:18420"/>
        <label>4</label>
    </ligand>
</feature>
<comment type="caution">
    <text evidence="16">Lacks conserved residue(s) required for the propagation of feature annotation.</text>
</comment>
<dbReference type="GO" id="GO:0004088">
    <property type="term" value="F:carbamoyl-phosphate synthase (glutamine-hydrolyzing) activity"/>
    <property type="evidence" value="ECO:0007669"/>
    <property type="project" value="UniProtKB-UniRule"/>
</dbReference>
<accession>A7VVM6</accession>
<evidence type="ECO:0000256" key="14">
    <source>
        <dbReference type="ARBA" id="ARBA00047359"/>
    </source>
</evidence>
<evidence type="ECO:0000256" key="18">
    <source>
        <dbReference type="PROSITE-ProRule" id="PRU10125"/>
    </source>
</evidence>
<feature type="binding site" evidence="17">
    <location>
        <position position="241"/>
    </location>
    <ligand>
        <name>ATP</name>
        <dbReference type="ChEBI" id="CHEBI:30616"/>
        <label>1</label>
    </ligand>
</feature>
<feature type="binding site" evidence="17">
    <location>
        <position position="744"/>
    </location>
    <ligand>
        <name>ATP</name>
        <dbReference type="ChEBI" id="CHEBI:30616"/>
        <label>2</label>
    </ligand>
</feature>
<dbReference type="GO" id="GO:0009089">
    <property type="term" value="P:lysine biosynthetic process via diaminopimelate"/>
    <property type="evidence" value="ECO:0007669"/>
    <property type="project" value="UniProtKB-UniRule"/>
</dbReference>
<dbReference type="SUPFAM" id="SSF54506">
    <property type="entry name" value="Diaminopimelate epimerase-like"/>
    <property type="match status" value="2"/>
</dbReference>
<comment type="cofactor">
    <cofactor evidence="17">
        <name>Mg(2+)</name>
        <dbReference type="ChEBI" id="CHEBI:18420"/>
    </cofactor>
    <cofactor evidence="17">
        <name>Mn(2+)</name>
        <dbReference type="ChEBI" id="CHEBI:29035"/>
    </cofactor>
    <text evidence="17">Binds 4 Mg(2+) or Mn(2+) ions per subunit.</text>
</comment>
<evidence type="ECO:0000256" key="9">
    <source>
        <dbReference type="ARBA" id="ARBA00022741"/>
    </source>
</evidence>
<keyword evidence="13" id="KW-0464">Manganese</keyword>
<feature type="binding site" evidence="17">
    <location>
        <position position="169"/>
    </location>
    <ligand>
        <name>ATP</name>
        <dbReference type="ChEBI" id="CHEBI:30616"/>
        <label>1</label>
    </ligand>
</feature>
<comment type="function">
    <text evidence="16">Catalyzes the stereoinversion of LL-2,6-diaminopimelate (L,L-DAP) to meso-diaminopimelate (meso-DAP), a precursor of L-lysine and an essential component of the bacterial peptidoglycan.</text>
</comment>
<comment type="catalytic activity">
    <reaction evidence="14 17">
        <text>hydrogencarbonate + NH4(+) + 2 ATP = carbamoyl phosphate + 2 ADP + phosphate + 2 H(+)</text>
        <dbReference type="Rhea" id="RHEA:18029"/>
        <dbReference type="ChEBI" id="CHEBI:15378"/>
        <dbReference type="ChEBI" id="CHEBI:17544"/>
        <dbReference type="ChEBI" id="CHEBI:28938"/>
        <dbReference type="ChEBI" id="CHEBI:30616"/>
        <dbReference type="ChEBI" id="CHEBI:43474"/>
        <dbReference type="ChEBI" id="CHEBI:58228"/>
        <dbReference type="ChEBI" id="CHEBI:456216"/>
        <dbReference type="EC" id="6.3.4.16"/>
    </reaction>
</comment>
<feature type="binding site" evidence="17">
    <location>
        <position position="775"/>
    </location>
    <ligand>
        <name>ATP</name>
        <dbReference type="ChEBI" id="CHEBI:30616"/>
        <label>2</label>
    </ligand>
</feature>
<evidence type="ECO:0000256" key="1">
    <source>
        <dbReference type="ARBA" id="ARBA00001936"/>
    </source>
</evidence>
<comment type="subunit">
    <text evidence="16">Homodimer.</text>
</comment>
<feature type="binding site" evidence="17">
    <location>
        <position position="818"/>
    </location>
    <ligand>
        <name>Mg(2+)</name>
        <dbReference type="ChEBI" id="CHEBI:18420"/>
        <label>3</label>
    </ligand>
</feature>
<dbReference type="Pfam" id="PF02787">
    <property type="entry name" value="CPSase_L_D3"/>
    <property type="match status" value="1"/>
</dbReference>
<feature type="binding site" evidence="17">
    <location>
        <position position="284"/>
    </location>
    <ligand>
        <name>Mg(2+)</name>
        <dbReference type="ChEBI" id="CHEBI:18420"/>
        <label>1</label>
    </ligand>
</feature>
<evidence type="ECO:0000256" key="15">
    <source>
        <dbReference type="ARBA" id="ARBA00048816"/>
    </source>
</evidence>
<feature type="binding site" evidence="17">
    <location>
        <position position="242"/>
    </location>
    <ligand>
        <name>ATP</name>
        <dbReference type="ChEBI" id="CHEBI:30616"/>
        <label>1</label>
    </ligand>
</feature>
<dbReference type="Proteomes" id="UP000003490">
    <property type="component" value="Unassembled WGS sequence"/>
</dbReference>
<dbReference type="InterPro" id="IPR033937">
    <property type="entry name" value="MGS_CPS_CarB"/>
</dbReference>
<comment type="subunit">
    <text evidence="17">Composed of two chains; the small (or glutamine) chain promotes the hydrolysis of glutamine to ammonia, which is used by the large (or ammonia) chain to synthesize carbamoyl phosphate. Tetramer of heterodimers (alpha,beta)4.</text>
</comment>
<feature type="binding site" evidence="17">
    <location>
        <position position="284"/>
    </location>
    <ligand>
        <name>Mn(2+)</name>
        <dbReference type="ChEBI" id="CHEBI:29035"/>
        <label>1</label>
    </ligand>
</feature>
<dbReference type="SUPFAM" id="SSF52335">
    <property type="entry name" value="Methylglyoxal synthase-like"/>
    <property type="match status" value="1"/>
</dbReference>
<dbReference type="SMART" id="SM01096">
    <property type="entry name" value="CPSase_L_D3"/>
    <property type="match status" value="1"/>
</dbReference>
<comment type="catalytic activity">
    <reaction evidence="16">
        <text>(2S,6S)-2,6-diaminopimelate = meso-2,6-diaminopimelate</text>
        <dbReference type="Rhea" id="RHEA:15393"/>
        <dbReference type="ChEBI" id="CHEBI:57609"/>
        <dbReference type="ChEBI" id="CHEBI:57791"/>
        <dbReference type="EC" id="5.1.1.7"/>
    </reaction>
</comment>
<keyword evidence="9 17" id="KW-0547">Nucleotide-binding</keyword>
<feature type="binding site" evidence="17">
    <location>
        <position position="746"/>
    </location>
    <ligand>
        <name>ATP</name>
        <dbReference type="ChEBI" id="CHEBI:30616"/>
        <label>2</label>
    </ligand>
</feature>
<dbReference type="HAMAP" id="MF_01210_B">
    <property type="entry name" value="CPSase_L_chain_B"/>
    <property type="match status" value="1"/>
</dbReference>
<feature type="active site" description="Proton donor" evidence="16">
    <location>
        <position position="1141"/>
    </location>
</feature>
<dbReference type="InterPro" id="IPR001653">
    <property type="entry name" value="DAP_epimerase_DapF"/>
</dbReference>
<dbReference type="EC" id="6.3.4.16" evidence="17"/>
<feature type="binding site" evidence="16">
    <location>
        <position position="1238"/>
    </location>
    <ligand>
        <name>substrate</name>
    </ligand>
</feature>
<dbReference type="InterPro" id="IPR016185">
    <property type="entry name" value="PreATP-grasp_dom_sf"/>
</dbReference>
<feature type="binding site" evidence="17">
    <location>
        <position position="776"/>
    </location>
    <ligand>
        <name>ATP</name>
        <dbReference type="ChEBI" id="CHEBI:30616"/>
        <label>2</label>
    </ligand>
</feature>
<feature type="binding site" evidence="17">
    <location>
        <position position="300"/>
    </location>
    <ligand>
        <name>Mn(2+)</name>
        <dbReference type="ChEBI" id="CHEBI:29035"/>
        <label>2</label>
    </ligand>
</feature>
<proteinExistence type="inferred from homology"/>
<evidence type="ECO:0000256" key="3">
    <source>
        <dbReference type="ARBA" id="ARBA00009799"/>
    </source>
</evidence>
<comment type="caution">
    <text evidence="21">The sequence shown here is derived from an EMBL/GenBank/DDBJ whole genome shotgun (WGS) entry which is preliminary data.</text>
</comment>
<feature type="binding site" evidence="17">
    <location>
        <position position="818"/>
    </location>
    <ligand>
        <name>ATP</name>
        <dbReference type="ChEBI" id="CHEBI:30616"/>
        <label>2</label>
    </ligand>
</feature>
<feature type="binding site" evidence="17">
    <location>
        <position position="777"/>
    </location>
    <ligand>
        <name>ATP</name>
        <dbReference type="ChEBI" id="CHEBI:30616"/>
        <label>2</label>
    </ligand>
</feature>
<evidence type="ECO:0000256" key="7">
    <source>
        <dbReference type="ARBA" id="ARBA00022723"/>
    </source>
</evidence>
<dbReference type="Pfam" id="PF02142">
    <property type="entry name" value="MGS"/>
    <property type="match status" value="1"/>
</dbReference>
<feature type="binding site" evidence="17">
    <location>
        <position position="830"/>
    </location>
    <ligand>
        <name>Mn(2+)</name>
        <dbReference type="ChEBI" id="CHEBI:29035"/>
        <label>3</label>
    </ligand>
</feature>
<feature type="binding site" evidence="16">
    <location>
        <position position="1132"/>
    </location>
    <ligand>
        <name>substrate</name>
    </ligand>
</feature>
<dbReference type="NCBIfam" id="NF009455">
    <property type="entry name" value="PRK12815.1"/>
    <property type="match status" value="1"/>
</dbReference>
<dbReference type="NCBIfam" id="NF003671">
    <property type="entry name" value="PRK05294.1"/>
    <property type="match status" value="1"/>
</dbReference>
<dbReference type="PROSITE" id="PS51855">
    <property type="entry name" value="MGS"/>
    <property type="match status" value="1"/>
</dbReference>
<reference evidence="21 23" key="2">
    <citation type="submission" date="2007-08" db="EMBL/GenBank/DDBJ databases">
        <authorList>
            <person name="Fulton L."/>
            <person name="Clifton S."/>
            <person name="Fulton B."/>
            <person name="Xu J."/>
            <person name="Minx P."/>
            <person name="Pepin K.H."/>
            <person name="Johnson M."/>
            <person name="Thiruvilangam P."/>
            <person name="Bhonagiri V."/>
            <person name="Nash W.E."/>
            <person name="Wang C."/>
            <person name="Mardis E.R."/>
            <person name="Wilson R.K."/>
        </authorList>
    </citation>
    <scope>NUCLEOTIDE SEQUENCE [LARGE SCALE GENOMIC DNA]</scope>
    <source>
        <strain evidence="21 23">DSM 753</strain>
    </source>
</reference>
<evidence type="ECO:0000256" key="10">
    <source>
        <dbReference type="ARBA" id="ARBA00022840"/>
    </source>
</evidence>
<evidence type="ECO:0000256" key="6">
    <source>
        <dbReference type="ARBA" id="ARBA00022605"/>
    </source>
</evidence>
<evidence type="ECO:0000256" key="2">
    <source>
        <dbReference type="ARBA" id="ARBA00005077"/>
    </source>
</evidence>
<evidence type="ECO:0000256" key="8">
    <source>
        <dbReference type="ARBA" id="ARBA00022737"/>
    </source>
</evidence>
<dbReference type="Gene3D" id="3.10.310.10">
    <property type="entry name" value="Diaminopimelate Epimerase, Chain A, domain 1"/>
    <property type="match status" value="2"/>
</dbReference>
<dbReference type="Proteomes" id="UP000220611">
    <property type="component" value="Unassembled WGS sequence"/>
</dbReference>
<evidence type="ECO:0000313" key="23">
    <source>
        <dbReference type="Proteomes" id="UP000003490"/>
    </source>
</evidence>
<evidence type="ECO:0000256" key="11">
    <source>
        <dbReference type="ARBA" id="ARBA00022842"/>
    </source>
</evidence>
<dbReference type="GO" id="GO:0006526">
    <property type="term" value="P:L-arginine biosynthetic process"/>
    <property type="evidence" value="ECO:0007669"/>
    <property type="project" value="UniProtKB-UniRule"/>
</dbReference>
<dbReference type="PANTHER" id="PTHR11405">
    <property type="entry name" value="CARBAMOYLTRANSFERASE FAMILY MEMBER"/>
    <property type="match status" value="1"/>
</dbReference>
<keyword evidence="11" id="KW-0460">Magnesium</keyword>
<name>A7VVM6_9FIRM</name>
<dbReference type="PROSITE" id="PS01326">
    <property type="entry name" value="DAP_EPIMERASE"/>
    <property type="match status" value="1"/>
</dbReference>
<feature type="binding site" evidence="17">
    <location>
        <position position="175"/>
    </location>
    <ligand>
        <name>ATP</name>
        <dbReference type="ChEBI" id="CHEBI:30616"/>
        <label>1</label>
    </ligand>
</feature>
<dbReference type="SUPFAM" id="SSF48108">
    <property type="entry name" value="Carbamoyl phosphate synthetase, large subunit connection domain"/>
    <property type="match status" value="1"/>
</dbReference>
<feature type="binding site" evidence="16">
    <location>
        <begin position="1289"/>
        <end position="1290"/>
    </location>
    <ligand>
        <name>substrate</name>
    </ligand>
</feature>
<dbReference type="Pfam" id="PF02786">
    <property type="entry name" value="CPSase_L_D2"/>
    <property type="match status" value="2"/>
</dbReference>
<feature type="binding site" evidence="17">
    <location>
        <position position="705"/>
    </location>
    <ligand>
        <name>ATP</name>
        <dbReference type="ChEBI" id="CHEBI:30616"/>
        <label>2</label>
    </ligand>
</feature>
<dbReference type="InterPro" id="IPR011607">
    <property type="entry name" value="MGS-like_dom"/>
</dbReference>
<dbReference type="InterPro" id="IPR058047">
    <property type="entry name" value="CPSase_preATP-grasp"/>
</dbReference>
<reference evidence="22 24" key="3">
    <citation type="submission" date="2017-07" db="EMBL/GenBank/DDBJ databases">
        <title>Prevalence of linear plasmids in Cutibacterium (Propionibacterium) acnes isolates obtained from prostatic tissue.</title>
        <authorList>
            <person name="Davidsson S."/>
            <person name="Carlsson J."/>
            <person name="Molling P."/>
            <person name="Andren O."/>
            <person name="Andersson S.-O."/>
            <person name="Brzuszkiewicz E."/>
            <person name="Poehlein A."/>
            <person name="Al-Zeer M."/>
            <person name="Brinkmann V."/>
            <person name="Scavenius C."/>
            <person name="Nazipi S."/>
            <person name="Soderquist B."/>
            <person name="Bruggemann H."/>
        </authorList>
    </citation>
    <scope>NUCLEOTIDE SEQUENCE [LARGE SCALE GENOMIC DNA]</scope>
    <source>
        <strain evidence="22 24">DSM 753</strain>
    </source>
</reference>
<comment type="similarity">
    <text evidence="3 17">Belongs to the CarB family.</text>
</comment>
<dbReference type="UniPathway" id="UPA00070">
    <property type="reaction ID" value="UER00115"/>
</dbReference>
<comment type="pathway">
    <text evidence="17">Pyrimidine metabolism; UMP biosynthesis via de novo pathway; (S)-dihydroorotate from bicarbonate: step 1/3.</text>
</comment>
<feature type="region of interest" description="Allosteric domain" evidence="17">
    <location>
        <begin position="928"/>
        <end position="1355"/>
    </location>
</feature>
<keyword evidence="4 17" id="KW-0055">Arginine biosynthesis</keyword>
<evidence type="ECO:0000256" key="16">
    <source>
        <dbReference type="HAMAP-Rule" id="MF_00197"/>
    </source>
</evidence>
<keyword evidence="6 16" id="KW-0028">Amino-acid biosynthesis</keyword>
<feature type="binding site" evidence="17">
    <location>
        <position position="298"/>
    </location>
    <ligand>
        <name>Mg(2+)</name>
        <dbReference type="ChEBI" id="CHEBI:18420"/>
        <label>2</label>
    </ligand>
</feature>
<protein>
    <recommendedName>
        <fullName evidence="16 17">Multifunctional fusion protein</fullName>
    </recommendedName>
    <domain>
        <recommendedName>
            <fullName evidence="16">Diaminopimelate epimerase</fullName>
            <shortName evidence="16">DAP epimerase</shortName>
            <ecNumber evidence="16">5.1.1.7</ecNumber>
        </recommendedName>
        <alternativeName>
            <fullName evidence="16">PLP-independent amino acid racemase</fullName>
        </alternativeName>
    </domain>
    <domain>
        <recommendedName>
            <fullName evidence="17">Carbamoyl phosphate synthase large chain</fullName>
            <ecNumber evidence="17">6.3.4.16</ecNumber>
            <ecNumber evidence="17">6.3.5.5</ecNumber>
        </recommendedName>
        <alternativeName>
            <fullName evidence="17">Carbamoyl phosphate synthetase ammonia chain</fullName>
        </alternativeName>
    </domain>
</protein>
<feature type="active site" description="Proton acceptor" evidence="16">
    <location>
        <position position="1298"/>
    </location>
</feature>
<dbReference type="Gene3D" id="1.10.1030.10">
    <property type="entry name" value="Carbamoyl-phosphate synthetase, large subunit oligomerisation domain"/>
    <property type="match status" value="1"/>
</dbReference>
<dbReference type="SUPFAM" id="SSF56059">
    <property type="entry name" value="Glutathione synthetase ATP-binding domain-like"/>
    <property type="match status" value="2"/>
</dbReference>
<sequence length="1355" mass="149482">MPLNKKLKKVMVIGSGPIVIGQAAEFDYAGTQACRALREEGLEVVLVNSNPATIMTDNAMADKIYIEPLTLETVKRIIKKEKPDSLLSTLGGQTGLTLSMQLAKEGFLEENGVTLLGANPETIDKAEDRQMFKDTMESIGQPCIPSKVVNTVEGAVDFANEIGYPLIIRPAFTLGGSGGGIVENEEELREITENGLRLSPITQVLVEKCVSGWKEIEFEVIRDSKGNVITVCSMENFDPVGVHTGDSIVIAPAVTLADQEYQMLRSAALDIINVLKVEGGCNVQFALNPDSFEYAVIEVNPRVSRSSALASKATGYPIAKVATKIAIGFTLDEIKNAVTGTTYACFEPAIDYVVVKLPKWPFDKFVYAKRNLGTQMKATGEVMAIGQTFEEAIMKAVRGAEISLDTLNSPKLKELSDAEIKAKVSVCDDERLFVIYEALQRGVSVDYIHDVTKIDEWFLYKLVKLVQMEQELAKGELTDELYLKAKRMGYLDKVIKRISGCEIAHPRFPVYKMVDTCAAEFAAETPYFYASYDEENEALEFLEHDDPNRKTVIVFGSGPIRIGQGIEFDYASVHCVWALKKAGYEVVIVNNNPETVSTDFDTSDRLYFEPLTPEDVMGVIHTEKPYGVVVAFGGQTAIKLAKFLDDQGINVLGTSFDSIDMAEDRERFDELLEKHHVKRAEGFTVMTTEEALEVANRIGYPVLMRPSYVLGGQNMIIAFNDADIKEYMAIILAQEIENPILIDKYLMGTELEVDAICDGEDILIPGIMEHIERTGVHSGDSIAVYPAWNINDVMTDKIIESSRNLAISLNTKGLVNIQYLIYHNELYVIEVNPRSSRTIPYISKVTGVPMVDLATRAMLGEKLKDMGYGTGLYKKSPYVAIKVPVFSFEKLINVDTHLGPEMKSTGEVLGIAGTLEEALYKGLIAAGYKMKKDGGVFITVRDSDKNEIAETAKKYADLGFTLYATKGTAKVLAEAGIQAVPVNKIHEDDHNNTIELIESGKIQYVISTSSKGRIPTRDSVKIRRKAVERSIPCLTSIDTANAMANSLRSRYSPYSTELVDINDMRTEKIKANFTKMHGCGNDYIYFDCFQHDINNPEALSVRLSDRHYGIGGDGVILVCPSDVADGKMRMFNLDGSEGKMCGNGIRCVGKFLYDHGLVDPAKEKITVETLSGIKTLWPIYNDRKVCAMKVDMGKAELTPALIPVDASKLPDPKADRIVNAPYTVDGVEYHVTCVSMGNPHCVVFKNDVETMDIEKIGPAFETSELFPERVNTEFIRVLDDHTLKMRVWERGSGETWACGTGACAAAVAAVENGYCKKDTDITVKLIGGDLVIRYTDDTVYMTGNAVTVYEGVVEI</sequence>
<dbReference type="InterPro" id="IPR036914">
    <property type="entry name" value="MGS-like_dom_sf"/>
</dbReference>
<dbReference type="UniPathway" id="UPA00034">
    <property type="reaction ID" value="UER00025"/>
</dbReference>
<feature type="binding site" evidence="17">
    <location>
        <position position="210"/>
    </location>
    <ligand>
        <name>ATP</name>
        <dbReference type="ChEBI" id="CHEBI:30616"/>
        <label>1</label>
    </ligand>
</feature>
<evidence type="ECO:0000313" key="21">
    <source>
        <dbReference type="EMBL" id="EDO61026.1"/>
    </source>
</evidence>